<dbReference type="Proteomes" id="UP000007652">
    <property type="component" value="Unassembled WGS sequence"/>
</dbReference>
<feature type="transmembrane region" description="Helical" evidence="7">
    <location>
        <begin position="359"/>
        <end position="378"/>
    </location>
</feature>
<dbReference type="GO" id="GO:0009267">
    <property type="term" value="P:cellular response to starvation"/>
    <property type="evidence" value="ECO:0007669"/>
    <property type="project" value="InterPro"/>
</dbReference>
<sequence>MLSFIAGIVVLVLGYFIYGKFIENLFGANENRKTPAFTMQDGVDYVPMPTWKVFLIQLLNIAGLGPIFGAIQGALFGPVAFLWIALGSIFAGAVHDYLSGMISVRHNGASLSEIQGVYLGKKIQNIMRVFTIVLLVLVGVVFVTGPAKLLAAITPDYMTLTFWVVVVFAYYFLATILPIDVIIGRLYPLFGIALVIMAVGVGGGILLKGYHIPEIQFVNMHPKNLPIFPMMFITIACGAISGFHATQSPLMARCMVNEKEGRRVFYGAMIAEGIIAMVWAAAGMAFYGGVQGLAGTLGKVGPSGAVLEITKTLLGPLGGVLAMLGVIACPITSGDTAFRGARLMIADMINYKQDKISKRLLLAAPLFAVGIALTFINFDIIWRYFAWANQTLAMVTLWAAEVYLVKKNKNHWVATIPATFMSYVSSSYILQAKEGFKLPATMSNIAGILIAIALLGIFMTAGKRFAQTIELEETA</sequence>
<name>I7J5T7_9CLOT</name>
<dbReference type="OrthoDB" id="9761224at2"/>
<dbReference type="eggNOG" id="COG1966">
    <property type="taxonomic scope" value="Bacteria"/>
</dbReference>
<evidence type="ECO:0000256" key="2">
    <source>
        <dbReference type="ARBA" id="ARBA00007755"/>
    </source>
</evidence>
<dbReference type="PANTHER" id="PTHR30252:SF4">
    <property type="entry name" value="CARBON STARVATION"/>
    <property type="match status" value="1"/>
</dbReference>
<feature type="transmembrane region" description="Helical" evidence="7">
    <location>
        <begin position="157"/>
        <end position="179"/>
    </location>
</feature>
<evidence type="ECO:0000259" key="8">
    <source>
        <dbReference type="Pfam" id="PF02554"/>
    </source>
</evidence>
<feature type="transmembrane region" description="Helical" evidence="7">
    <location>
        <begin position="442"/>
        <end position="461"/>
    </location>
</feature>
<feature type="transmembrane region" description="Helical" evidence="7">
    <location>
        <begin position="317"/>
        <end position="338"/>
    </location>
</feature>
<dbReference type="STRING" id="857293.CAAU_1923"/>
<comment type="similarity">
    <text evidence="2">Belongs to the peptide transporter carbon starvation (CstA) (TC 2.A.114) family.</text>
</comment>
<proteinExistence type="inferred from homology"/>
<dbReference type="RefSeq" id="WP_008909264.1">
    <property type="nucleotide sequence ID" value="NZ_CAKP01000098.1"/>
</dbReference>
<evidence type="ECO:0000256" key="5">
    <source>
        <dbReference type="ARBA" id="ARBA00022989"/>
    </source>
</evidence>
<evidence type="ECO:0000256" key="4">
    <source>
        <dbReference type="ARBA" id="ARBA00022692"/>
    </source>
</evidence>
<comment type="caution">
    <text evidence="9">The sequence shown here is derived from an EMBL/GenBank/DDBJ whole genome shotgun (WGS) entry which is preliminary data.</text>
</comment>
<organism evidence="9 10">
    <name type="scientific">Caloramator australicus RC3</name>
    <dbReference type="NCBI Taxonomy" id="857293"/>
    <lineage>
        <taxon>Bacteria</taxon>
        <taxon>Bacillati</taxon>
        <taxon>Bacillota</taxon>
        <taxon>Clostridia</taxon>
        <taxon>Eubacteriales</taxon>
        <taxon>Clostridiaceae</taxon>
        <taxon>Caloramator</taxon>
    </lineage>
</organism>
<protein>
    <submittedName>
        <fullName evidence="9">Carbon starvation protein A</fullName>
    </submittedName>
</protein>
<dbReference type="GO" id="GO:0005886">
    <property type="term" value="C:plasma membrane"/>
    <property type="evidence" value="ECO:0007669"/>
    <property type="project" value="UniProtKB-SubCell"/>
</dbReference>
<keyword evidence="6 7" id="KW-0472">Membrane</keyword>
<feature type="transmembrane region" description="Helical" evidence="7">
    <location>
        <begin position="186"/>
        <end position="207"/>
    </location>
</feature>
<keyword evidence="4 7" id="KW-0812">Transmembrane</keyword>
<gene>
    <name evidence="9" type="ORF">CAAU_1923</name>
</gene>
<evidence type="ECO:0000313" key="10">
    <source>
        <dbReference type="Proteomes" id="UP000007652"/>
    </source>
</evidence>
<feature type="transmembrane region" description="Helical" evidence="7">
    <location>
        <begin position="264"/>
        <end position="287"/>
    </location>
</feature>
<dbReference type="InterPro" id="IPR003706">
    <property type="entry name" value="CstA_N"/>
</dbReference>
<comment type="subcellular location">
    <subcellularLocation>
        <location evidence="1">Cell membrane</location>
        <topology evidence="1">Multi-pass membrane protein</topology>
    </subcellularLocation>
</comment>
<evidence type="ECO:0000256" key="3">
    <source>
        <dbReference type="ARBA" id="ARBA00022475"/>
    </source>
</evidence>
<dbReference type="Pfam" id="PF02554">
    <property type="entry name" value="CstA"/>
    <property type="match status" value="3"/>
</dbReference>
<feature type="transmembrane region" description="Helical" evidence="7">
    <location>
        <begin position="81"/>
        <end position="104"/>
    </location>
</feature>
<keyword evidence="5 7" id="KW-1133">Transmembrane helix</keyword>
<feature type="transmembrane region" description="Helical" evidence="7">
    <location>
        <begin position="412"/>
        <end position="430"/>
    </location>
</feature>
<feature type="transmembrane region" description="Helical" evidence="7">
    <location>
        <begin position="53"/>
        <end position="75"/>
    </location>
</feature>
<dbReference type="EMBL" id="CAKP01000098">
    <property type="protein sequence ID" value="CCJ34007.1"/>
    <property type="molecule type" value="Genomic_DNA"/>
</dbReference>
<feature type="transmembrane region" description="Helical" evidence="7">
    <location>
        <begin position="227"/>
        <end position="243"/>
    </location>
</feature>
<keyword evidence="10" id="KW-1185">Reference proteome</keyword>
<feature type="domain" description="CstA N-terminal" evidence="8">
    <location>
        <begin position="161"/>
        <end position="278"/>
    </location>
</feature>
<evidence type="ECO:0000313" key="9">
    <source>
        <dbReference type="EMBL" id="CCJ34007.1"/>
    </source>
</evidence>
<feature type="transmembrane region" description="Helical" evidence="7">
    <location>
        <begin position="384"/>
        <end position="405"/>
    </location>
</feature>
<evidence type="ECO:0000256" key="6">
    <source>
        <dbReference type="ARBA" id="ARBA00023136"/>
    </source>
</evidence>
<feature type="domain" description="CstA N-terminal" evidence="8">
    <location>
        <begin position="319"/>
        <end position="424"/>
    </location>
</feature>
<accession>I7J5T7</accession>
<feature type="transmembrane region" description="Helical" evidence="7">
    <location>
        <begin position="6"/>
        <end position="26"/>
    </location>
</feature>
<dbReference type="AlphaFoldDB" id="I7J5T7"/>
<evidence type="ECO:0000256" key="7">
    <source>
        <dbReference type="SAM" id="Phobius"/>
    </source>
</evidence>
<keyword evidence="3" id="KW-1003">Cell membrane</keyword>
<feature type="transmembrane region" description="Helical" evidence="7">
    <location>
        <begin position="125"/>
        <end position="145"/>
    </location>
</feature>
<dbReference type="PANTHER" id="PTHR30252">
    <property type="entry name" value="INNER MEMBRANE PEPTIDE TRANSPORTER"/>
    <property type="match status" value="1"/>
</dbReference>
<reference evidence="9 10" key="1">
    <citation type="journal article" date="2011" name="J. Bacteriol.">
        <title>Draft genome sequence of Caloramator australicus strain RC3T, a thermoanaerobe from the Great Artesian Basin of Australia.</title>
        <authorList>
            <person name="Ogg C.D."/>
            <person name="Patel B.K.C."/>
        </authorList>
    </citation>
    <scope>NUCLEOTIDE SEQUENCE [LARGE SCALE GENOMIC DNA]</scope>
    <source>
        <strain evidence="9 10">RC3</strain>
    </source>
</reference>
<evidence type="ECO:0000256" key="1">
    <source>
        <dbReference type="ARBA" id="ARBA00004651"/>
    </source>
</evidence>
<feature type="domain" description="CstA N-terminal" evidence="8">
    <location>
        <begin position="4"/>
        <end position="150"/>
    </location>
</feature>
<dbReference type="InterPro" id="IPR051605">
    <property type="entry name" value="CstA"/>
</dbReference>